<evidence type="ECO:0008006" key="6">
    <source>
        <dbReference type="Google" id="ProtNLM"/>
    </source>
</evidence>
<keyword evidence="3" id="KW-1133">Transmembrane helix</keyword>
<evidence type="ECO:0000256" key="2">
    <source>
        <dbReference type="SAM" id="MobiDB-lite"/>
    </source>
</evidence>
<evidence type="ECO:0000256" key="3">
    <source>
        <dbReference type="SAM" id="Phobius"/>
    </source>
</evidence>
<feature type="region of interest" description="Disordered" evidence="2">
    <location>
        <begin position="184"/>
        <end position="258"/>
    </location>
</feature>
<name>A0A7S0J465_9EUKA</name>
<dbReference type="EMBL" id="HBER01030234">
    <property type="protein sequence ID" value="CAD8539887.1"/>
    <property type="molecule type" value="Transcribed_RNA"/>
</dbReference>
<sequence>MRAASFCLLVVTAGPVVALHTASALRAARPTAFNARACVHAAARMPPLHARAAAPAPVAAPLVVHMRHALARAGALLPRLMAQLLGAFACAAAALLATSGNIALAAAKKSSSKAMGPGTGLLFGVTGGAAYLLYSYLEAEREDREEEAAVKKEEKRLEGLAKEFTDIEEGVVTDEELMDSLRRKLGGNSTNSAEGGGSPDAPPAASRGDGGDGGGNGDGDVDGGDAGGDGDGDDDGADAGGGRDASDANDGDDNGGDD</sequence>
<evidence type="ECO:0000256" key="1">
    <source>
        <dbReference type="SAM" id="Coils"/>
    </source>
</evidence>
<keyword evidence="4" id="KW-0732">Signal</keyword>
<proteinExistence type="predicted"/>
<accession>A0A7S0J465</accession>
<feature type="transmembrane region" description="Helical" evidence="3">
    <location>
        <begin position="119"/>
        <end position="137"/>
    </location>
</feature>
<feature type="chain" id="PRO_5030990664" description="EF-hand domain-containing protein" evidence="4">
    <location>
        <begin position="19"/>
        <end position="258"/>
    </location>
</feature>
<gene>
    <name evidence="5" type="ORF">CLEP1334_LOCUS15170</name>
</gene>
<feature type="coiled-coil region" evidence="1">
    <location>
        <begin position="136"/>
        <end position="163"/>
    </location>
</feature>
<protein>
    <recommendedName>
        <fullName evidence="6">EF-hand domain-containing protein</fullName>
    </recommendedName>
</protein>
<keyword evidence="1" id="KW-0175">Coiled coil</keyword>
<feature type="transmembrane region" description="Helical" evidence="3">
    <location>
        <begin position="84"/>
        <end position="107"/>
    </location>
</feature>
<reference evidence="5" key="1">
    <citation type="submission" date="2021-01" db="EMBL/GenBank/DDBJ databases">
        <authorList>
            <person name="Corre E."/>
            <person name="Pelletier E."/>
            <person name="Niang G."/>
            <person name="Scheremetjew M."/>
            <person name="Finn R."/>
            <person name="Kale V."/>
            <person name="Holt S."/>
            <person name="Cochrane G."/>
            <person name="Meng A."/>
            <person name="Brown T."/>
            <person name="Cohen L."/>
        </authorList>
    </citation>
    <scope>NUCLEOTIDE SEQUENCE</scope>
    <source>
        <strain evidence="5">RCC1130</strain>
    </source>
</reference>
<dbReference type="AlphaFoldDB" id="A0A7S0J465"/>
<organism evidence="5">
    <name type="scientific">Calcidiscus leptoporus</name>
    <dbReference type="NCBI Taxonomy" id="127549"/>
    <lineage>
        <taxon>Eukaryota</taxon>
        <taxon>Haptista</taxon>
        <taxon>Haptophyta</taxon>
        <taxon>Prymnesiophyceae</taxon>
        <taxon>Coccolithales</taxon>
        <taxon>Calcidiscaceae</taxon>
        <taxon>Calcidiscus</taxon>
    </lineage>
</organism>
<evidence type="ECO:0000313" key="5">
    <source>
        <dbReference type="EMBL" id="CAD8539887.1"/>
    </source>
</evidence>
<evidence type="ECO:0000256" key="4">
    <source>
        <dbReference type="SAM" id="SignalP"/>
    </source>
</evidence>
<keyword evidence="3" id="KW-0472">Membrane</keyword>
<feature type="compositionally biased region" description="Acidic residues" evidence="2">
    <location>
        <begin position="219"/>
        <end position="237"/>
    </location>
</feature>
<feature type="signal peptide" evidence="4">
    <location>
        <begin position="1"/>
        <end position="18"/>
    </location>
</feature>
<feature type="compositionally biased region" description="Acidic residues" evidence="2">
    <location>
        <begin position="247"/>
        <end position="258"/>
    </location>
</feature>
<keyword evidence="3" id="KW-0812">Transmembrane</keyword>